<comment type="caution">
    <text evidence="2">The sequence shown here is derived from an EMBL/GenBank/DDBJ whole genome shotgun (WGS) entry which is preliminary data.</text>
</comment>
<name>A0AAD4MD25_9AGAM</name>
<dbReference type="AlphaFoldDB" id="A0AAD4MD25"/>
<dbReference type="SMART" id="SM00256">
    <property type="entry name" value="FBOX"/>
    <property type="match status" value="1"/>
</dbReference>
<dbReference type="PROSITE" id="PS50181">
    <property type="entry name" value="FBOX"/>
    <property type="match status" value="1"/>
</dbReference>
<accession>A0AAD4MD25</accession>
<reference evidence="2" key="1">
    <citation type="journal article" date="2022" name="New Phytol.">
        <title>Evolutionary transition to the ectomycorrhizal habit in the genomes of a hyperdiverse lineage of mushroom-forming fungi.</title>
        <authorList>
            <person name="Looney B."/>
            <person name="Miyauchi S."/>
            <person name="Morin E."/>
            <person name="Drula E."/>
            <person name="Courty P.E."/>
            <person name="Kohler A."/>
            <person name="Kuo A."/>
            <person name="LaButti K."/>
            <person name="Pangilinan J."/>
            <person name="Lipzen A."/>
            <person name="Riley R."/>
            <person name="Andreopoulos W."/>
            <person name="He G."/>
            <person name="Johnson J."/>
            <person name="Nolan M."/>
            <person name="Tritt A."/>
            <person name="Barry K.W."/>
            <person name="Grigoriev I.V."/>
            <person name="Nagy L.G."/>
            <person name="Hibbett D."/>
            <person name="Henrissat B."/>
            <person name="Matheny P.B."/>
            <person name="Labbe J."/>
            <person name="Martin F.M."/>
        </authorList>
    </citation>
    <scope>NUCLEOTIDE SEQUENCE</scope>
    <source>
        <strain evidence="2">BPL690</strain>
    </source>
</reference>
<evidence type="ECO:0000313" key="3">
    <source>
        <dbReference type="Proteomes" id="UP001203297"/>
    </source>
</evidence>
<feature type="domain" description="F-box" evidence="1">
    <location>
        <begin position="2"/>
        <end position="52"/>
    </location>
</feature>
<dbReference type="Gene3D" id="1.20.1280.50">
    <property type="match status" value="1"/>
</dbReference>
<evidence type="ECO:0000259" key="1">
    <source>
        <dbReference type="PROSITE" id="PS50181"/>
    </source>
</evidence>
<protein>
    <recommendedName>
        <fullName evidence="1">F-box domain-containing protein</fullName>
    </recommendedName>
</protein>
<evidence type="ECO:0000313" key="2">
    <source>
        <dbReference type="EMBL" id="KAI0306844.1"/>
    </source>
</evidence>
<dbReference type="EMBL" id="WTXG01000002">
    <property type="protein sequence ID" value="KAI0306844.1"/>
    <property type="molecule type" value="Genomic_DNA"/>
</dbReference>
<gene>
    <name evidence="2" type="ORF">B0F90DRAFT_1665224</name>
</gene>
<dbReference type="Pfam" id="PF00646">
    <property type="entry name" value="F-box"/>
    <property type="match status" value="1"/>
</dbReference>
<dbReference type="InterPro" id="IPR001810">
    <property type="entry name" value="F-box_dom"/>
</dbReference>
<dbReference type="InterPro" id="IPR036047">
    <property type="entry name" value="F-box-like_dom_sf"/>
</dbReference>
<proteinExistence type="predicted"/>
<organism evidence="2 3">
    <name type="scientific">Multifurca ochricompacta</name>
    <dbReference type="NCBI Taxonomy" id="376703"/>
    <lineage>
        <taxon>Eukaryota</taxon>
        <taxon>Fungi</taxon>
        <taxon>Dikarya</taxon>
        <taxon>Basidiomycota</taxon>
        <taxon>Agaricomycotina</taxon>
        <taxon>Agaricomycetes</taxon>
        <taxon>Russulales</taxon>
        <taxon>Russulaceae</taxon>
        <taxon>Multifurca</taxon>
    </lineage>
</organism>
<dbReference type="SUPFAM" id="SSF81383">
    <property type="entry name" value="F-box domain"/>
    <property type="match status" value="1"/>
</dbReference>
<dbReference type="Proteomes" id="UP001203297">
    <property type="component" value="Unassembled WGS sequence"/>
</dbReference>
<sequence>MTTHFFELPAEVIILIVCHLPLRDVVACKQLCRQLRTLIEQSQLLQCHFRTMSSGVEDLFIPGIRSYEFLKSLELWEMAWRKFDIGDRFARHRYHNVLWTVEHVVQNGHIAAMRLGDSSWHTTPGWSYADISRVQMQGDEIPQELTWADIQLDIGISPKGYVLDVNQDLVAVIFHRDAIWRRIEIQFLRFTTGKPHDLASNAILELDLECKSPADCEIAMGIMGSNLVLLASYKTRRRLSSRHQEIYFVDWTRGYIHRVRRVHDGTYFPVITFVSKDLIVLARKRDFSLEVCKIVEARDSTTFTLQTVCILKLPSVHPRTRVRFQMRNRTPLAGHSSLPALHSSKLPFRSSPMDAVLGFEINVRRAAPRSGSESRRLAFWVCHSTFCKYAAQAIKSSRASPSSGKTRTGGMRGFASGLVNSISHLFTNSSVRQWHEWGPQSTRWLECSDDLRDRQTLSGTRCAIVHQGSLTLMDFNAGRLANLRTQGIGMDSGLKAVVHPNVIDRGRCFLHDFTSRLPYCVSTRHGVKNRVLMDDEWILQFECFCSQEEGLFGWEGYIDFHSIIPAEYSWSET</sequence>
<keyword evidence="3" id="KW-1185">Reference proteome</keyword>